<evidence type="ECO:0000259" key="1">
    <source>
        <dbReference type="Pfam" id="PF00107"/>
    </source>
</evidence>
<dbReference type="InterPro" id="IPR013149">
    <property type="entry name" value="ADH-like_C"/>
</dbReference>
<evidence type="ECO:0000313" key="2">
    <source>
        <dbReference type="EMBL" id="KAE9991303.1"/>
    </source>
</evidence>
<dbReference type="InterPro" id="IPR036291">
    <property type="entry name" value="NAD(P)-bd_dom_sf"/>
</dbReference>
<name>A0A8H3VP87_VENIN</name>
<feature type="domain" description="Alcohol dehydrogenase-like C-terminal" evidence="1">
    <location>
        <begin position="1"/>
        <end position="90"/>
    </location>
</feature>
<comment type="caution">
    <text evidence="2">The sequence shown here is derived from an EMBL/GenBank/DDBJ whole genome shotgun (WGS) entry which is preliminary data.</text>
</comment>
<dbReference type="InterPro" id="IPR050700">
    <property type="entry name" value="YIM1/Zinc_Alcohol_DH_Fams"/>
</dbReference>
<dbReference type="Proteomes" id="UP000490939">
    <property type="component" value="Unassembled WGS sequence"/>
</dbReference>
<protein>
    <recommendedName>
        <fullName evidence="1">Alcohol dehydrogenase-like C-terminal domain-containing protein</fullName>
    </recommendedName>
</protein>
<reference evidence="2 3" key="1">
    <citation type="submission" date="2019-07" db="EMBL/GenBank/DDBJ databases">
        <title>Venturia inaequalis Genome Resource.</title>
        <authorList>
            <person name="Lichtner F.J."/>
        </authorList>
    </citation>
    <scope>NUCLEOTIDE SEQUENCE [LARGE SCALE GENOMIC DNA]</scope>
    <source>
        <strain evidence="2 3">DMI_063113</strain>
    </source>
</reference>
<dbReference type="AlphaFoldDB" id="A0A8H3VP87"/>
<dbReference type="PANTHER" id="PTHR11695:SF294">
    <property type="entry name" value="RETICULON-4-INTERACTING PROTEIN 1, MITOCHONDRIAL"/>
    <property type="match status" value="1"/>
</dbReference>
<dbReference type="Gene3D" id="3.40.50.720">
    <property type="entry name" value="NAD(P)-binding Rossmann-like Domain"/>
    <property type="match status" value="1"/>
</dbReference>
<dbReference type="Pfam" id="PF00107">
    <property type="entry name" value="ADH_zinc_N"/>
    <property type="match status" value="1"/>
</dbReference>
<dbReference type="Gene3D" id="3.90.180.10">
    <property type="entry name" value="Medium-chain alcohol dehydrogenases, catalytic domain"/>
    <property type="match status" value="1"/>
</dbReference>
<accession>A0A8H3VP87</accession>
<organism evidence="2 3">
    <name type="scientific">Venturia inaequalis</name>
    <name type="common">Apple scab fungus</name>
    <dbReference type="NCBI Taxonomy" id="5025"/>
    <lineage>
        <taxon>Eukaryota</taxon>
        <taxon>Fungi</taxon>
        <taxon>Dikarya</taxon>
        <taxon>Ascomycota</taxon>
        <taxon>Pezizomycotina</taxon>
        <taxon>Dothideomycetes</taxon>
        <taxon>Pleosporomycetidae</taxon>
        <taxon>Venturiales</taxon>
        <taxon>Venturiaceae</taxon>
        <taxon>Venturia</taxon>
    </lineage>
</organism>
<dbReference type="SUPFAM" id="SSF51735">
    <property type="entry name" value="NAD(P)-binding Rossmann-fold domains"/>
    <property type="match status" value="1"/>
</dbReference>
<evidence type="ECO:0000313" key="3">
    <source>
        <dbReference type="Proteomes" id="UP000490939"/>
    </source>
</evidence>
<keyword evidence="3" id="KW-1185">Reference proteome</keyword>
<dbReference type="PANTHER" id="PTHR11695">
    <property type="entry name" value="ALCOHOL DEHYDROGENASE RELATED"/>
    <property type="match status" value="1"/>
</dbReference>
<gene>
    <name evidence="2" type="ORF">EG327_000144</name>
</gene>
<sequence>MVIQVAKAMGAKEVVATCSEKNASLVRELGATDVIDYKAHDSLTKYLTEKYGAQPFDVILDTVGNQELFTKSPGYLKPNGPVVNVGVNEGVKTMLLWGKNAILPPALGGVPRKYVMFTTVLDMRMSGVVADLAEAKKLKVIVAQTFKMEDALEGYDLLLSQRARGKVVIKVEEE</sequence>
<proteinExistence type="predicted"/>
<dbReference type="EMBL" id="WNWR01000100">
    <property type="protein sequence ID" value="KAE9991303.1"/>
    <property type="molecule type" value="Genomic_DNA"/>
</dbReference>